<accession>A0ABD2XKD4</accession>
<organism evidence="4 5">
    <name type="scientific">Trichogramma kaykai</name>
    <dbReference type="NCBI Taxonomy" id="54128"/>
    <lineage>
        <taxon>Eukaryota</taxon>
        <taxon>Metazoa</taxon>
        <taxon>Ecdysozoa</taxon>
        <taxon>Arthropoda</taxon>
        <taxon>Hexapoda</taxon>
        <taxon>Insecta</taxon>
        <taxon>Pterygota</taxon>
        <taxon>Neoptera</taxon>
        <taxon>Endopterygota</taxon>
        <taxon>Hymenoptera</taxon>
        <taxon>Apocrita</taxon>
        <taxon>Proctotrupomorpha</taxon>
        <taxon>Chalcidoidea</taxon>
        <taxon>Trichogrammatidae</taxon>
        <taxon>Trichogramma</taxon>
    </lineage>
</organism>
<sequence length="329" mass="38448">MDLDNILSLSISPEVPIRYMNYHGMFVPDSYQLIADSIENFQIRDDDVWVCSFPKAGTTWTQEMVWNIGNNFDPNMAKTPLPIKFPFVEFTGTTTTGWISLNKADSIFPDHMSKSVEYAANLPSPRFLKTHLPFNLLPRQLRTREKKSKMIYVARNPKDVCISYYHHYKLLEGYCSTFENFSKLFLGDKVYYAPFWDHVISYWDNKENNDILFLTYEGMKKDLSSVIKQTAAFLNKSPMSPEQLCRLKEHLSFDSMKKNPAANYENAAESINASKIFGENFKAEGVFIRKGEYGQWKSFMSPELIERFDEWTKLKLENHRDLFDKMIQI</sequence>
<protein>
    <recommendedName>
        <fullName evidence="3">Sulfotransferase domain-containing protein</fullName>
    </recommendedName>
</protein>
<reference evidence="4 5" key="1">
    <citation type="journal article" date="2024" name="bioRxiv">
        <title>A reference genome for Trichogramma kaykai: A tiny desert-dwelling parasitoid wasp with competing sex-ratio distorters.</title>
        <authorList>
            <person name="Culotta J."/>
            <person name="Lindsey A.R."/>
        </authorList>
    </citation>
    <scope>NUCLEOTIDE SEQUENCE [LARGE SCALE GENOMIC DNA]</scope>
    <source>
        <strain evidence="4 5">KSX58</strain>
    </source>
</reference>
<evidence type="ECO:0000256" key="2">
    <source>
        <dbReference type="ARBA" id="ARBA00022679"/>
    </source>
</evidence>
<name>A0ABD2XKD4_9HYME</name>
<keyword evidence="2" id="KW-0808">Transferase</keyword>
<evidence type="ECO:0000256" key="1">
    <source>
        <dbReference type="ARBA" id="ARBA00005771"/>
    </source>
</evidence>
<dbReference type="Gene3D" id="3.40.50.300">
    <property type="entry name" value="P-loop containing nucleotide triphosphate hydrolases"/>
    <property type="match status" value="1"/>
</dbReference>
<dbReference type="Pfam" id="PF00685">
    <property type="entry name" value="Sulfotransfer_1"/>
    <property type="match status" value="1"/>
</dbReference>
<dbReference type="GO" id="GO:0016740">
    <property type="term" value="F:transferase activity"/>
    <property type="evidence" value="ECO:0007669"/>
    <property type="project" value="UniProtKB-KW"/>
</dbReference>
<gene>
    <name evidence="4" type="ORF">TKK_002417</name>
</gene>
<dbReference type="SUPFAM" id="SSF52540">
    <property type="entry name" value="P-loop containing nucleoside triphosphate hydrolases"/>
    <property type="match status" value="1"/>
</dbReference>
<dbReference type="EMBL" id="JBJJXI010000021">
    <property type="protein sequence ID" value="KAL3405404.1"/>
    <property type="molecule type" value="Genomic_DNA"/>
</dbReference>
<dbReference type="Proteomes" id="UP001627154">
    <property type="component" value="Unassembled WGS sequence"/>
</dbReference>
<comment type="similarity">
    <text evidence="1">Belongs to the sulfotransferase 1 family.</text>
</comment>
<dbReference type="PANTHER" id="PTHR11783">
    <property type="entry name" value="SULFOTRANSFERASE SULT"/>
    <property type="match status" value="1"/>
</dbReference>
<dbReference type="AlphaFoldDB" id="A0ABD2XKD4"/>
<evidence type="ECO:0000259" key="3">
    <source>
        <dbReference type="Pfam" id="PF00685"/>
    </source>
</evidence>
<evidence type="ECO:0000313" key="5">
    <source>
        <dbReference type="Proteomes" id="UP001627154"/>
    </source>
</evidence>
<proteinExistence type="inferred from homology"/>
<dbReference type="InterPro" id="IPR027417">
    <property type="entry name" value="P-loop_NTPase"/>
</dbReference>
<evidence type="ECO:0000313" key="4">
    <source>
        <dbReference type="EMBL" id="KAL3405404.1"/>
    </source>
</evidence>
<comment type="caution">
    <text evidence="4">The sequence shown here is derived from an EMBL/GenBank/DDBJ whole genome shotgun (WGS) entry which is preliminary data.</text>
</comment>
<feature type="domain" description="Sulfotransferase" evidence="3">
    <location>
        <begin position="45"/>
        <end position="317"/>
    </location>
</feature>
<keyword evidence="5" id="KW-1185">Reference proteome</keyword>
<dbReference type="InterPro" id="IPR000863">
    <property type="entry name" value="Sulfotransferase_dom"/>
</dbReference>